<evidence type="ECO:0000256" key="1">
    <source>
        <dbReference type="ARBA" id="ARBA00007698"/>
    </source>
</evidence>
<evidence type="ECO:0000313" key="9">
    <source>
        <dbReference type="EMBL" id="AHG90983.1"/>
    </source>
</evidence>
<dbReference type="GO" id="GO:0006412">
    <property type="term" value="P:translation"/>
    <property type="evidence" value="ECO:0007669"/>
    <property type="project" value="InterPro"/>
</dbReference>
<dbReference type="Gene3D" id="6.10.160.10">
    <property type="match status" value="1"/>
</dbReference>
<reference evidence="9 10" key="1">
    <citation type="journal article" date="2014" name="Genome Announc.">
        <title>Genome Sequence and Methylome of Soil Bacterium Gemmatirosa kalamazoonensis KBS708T, a Member of the Rarely Cultivated Gemmatimonadetes Phylum.</title>
        <authorList>
            <person name="Debruyn J.M."/>
            <person name="Radosevich M."/>
            <person name="Wommack K.E."/>
            <person name="Polson S.W."/>
            <person name="Hauser L.J."/>
            <person name="Fawaz M.N."/>
            <person name="Korlach J."/>
            <person name="Tsai Y.C."/>
        </authorList>
    </citation>
    <scope>NUCLEOTIDE SEQUENCE [LARGE SCALE GENOMIC DNA]</scope>
    <source>
        <strain evidence="9 10">KBS708</strain>
    </source>
</reference>
<dbReference type="InterPro" id="IPR035566">
    <property type="entry name" value="Ribosomal_protein_bL20_C"/>
</dbReference>
<proteinExistence type="inferred from homology"/>
<keyword evidence="4 7" id="KW-0689">Ribosomal protein</keyword>
<dbReference type="HAMAP" id="MF_00382">
    <property type="entry name" value="Ribosomal_bL20"/>
    <property type="match status" value="1"/>
</dbReference>
<evidence type="ECO:0000256" key="2">
    <source>
        <dbReference type="ARBA" id="ARBA00022730"/>
    </source>
</evidence>
<accession>W0RNF5</accession>
<keyword evidence="3 7" id="KW-0694">RNA-binding</keyword>
<evidence type="ECO:0000256" key="3">
    <source>
        <dbReference type="ARBA" id="ARBA00022884"/>
    </source>
</evidence>
<dbReference type="STRING" id="861299.J421_3446"/>
<name>W0RNF5_9BACT</name>
<dbReference type="Gene3D" id="1.10.1900.20">
    <property type="entry name" value="Ribosomal protein L20"/>
    <property type="match status" value="1"/>
</dbReference>
<dbReference type="GO" id="GO:0000027">
    <property type="term" value="P:ribosomal large subunit assembly"/>
    <property type="evidence" value="ECO:0007669"/>
    <property type="project" value="UniProtKB-UniRule"/>
</dbReference>
<protein>
    <recommendedName>
        <fullName evidence="6 7">Large ribosomal subunit protein bL20</fullName>
    </recommendedName>
</protein>
<dbReference type="PRINTS" id="PR00062">
    <property type="entry name" value="RIBOSOMALL20"/>
</dbReference>
<dbReference type="GO" id="GO:0005840">
    <property type="term" value="C:ribosome"/>
    <property type="evidence" value="ECO:0007669"/>
    <property type="project" value="UniProtKB-KW"/>
</dbReference>
<dbReference type="GO" id="GO:0003735">
    <property type="term" value="F:structural constituent of ribosome"/>
    <property type="evidence" value="ECO:0007669"/>
    <property type="project" value="InterPro"/>
</dbReference>
<keyword evidence="5 7" id="KW-0687">Ribonucleoprotein</keyword>
<keyword evidence="2 7" id="KW-0699">rRNA-binding</keyword>
<dbReference type="PATRIC" id="fig|861299.3.peg.3499"/>
<dbReference type="InterPro" id="IPR005813">
    <property type="entry name" value="Ribosomal_bL20"/>
</dbReference>
<keyword evidence="10" id="KW-1185">Reference proteome</keyword>
<dbReference type="GO" id="GO:1990904">
    <property type="term" value="C:ribonucleoprotein complex"/>
    <property type="evidence" value="ECO:0007669"/>
    <property type="project" value="UniProtKB-KW"/>
</dbReference>
<dbReference type="FunCoup" id="W0RNF5">
    <property type="interactions" value="485"/>
</dbReference>
<evidence type="ECO:0000256" key="8">
    <source>
        <dbReference type="RuleBase" id="RU000560"/>
    </source>
</evidence>
<comment type="function">
    <text evidence="7 8">Binds directly to 23S ribosomal RNA and is necessary for the in vitro assembly process of the 50S ribosomal subunit. It is not involved in the protein synthesizing functions of that subunit.</text>
</comment>
<dbReference type="PANTHER" id="PTHR10986">
    <property type="entry name" value="39S RIBOSOMAL PROTEIN L20"/>
    <property type="match status" value="1"/>
</dbReference>
<dbReference type="CDD" id="cd07026">
    <property type="entry name" value="Ribosomal_L20"/>
    <property type="match status" value="1"/>
</dbReference>
<dbReference type="Proteomes" id="UP000019151">
    <property type="component" value="Chromosome"/>
</dbReference>
<evidence type="ECO:0000256" key="6">
    <source>
        <dbReference type="ARBA" id="ARBA00035172"/>
    </source>
</evidence>
<comment type="similarity">
    <text evidence="1 7 8">Belongs to the bacterial ribosomal protein bL20 family.</text>
</comment>
<dbReference type="KEGG" id="gba:J421_3446"/>
<organism evidence="9 10">
    <name type="scientific">Gemmatirosa kalamazoonensis</name>
    <dbReference type="NCBI Taxonomy" id="861299"/>
    <lineage>
        <taxon>Bacteria</taxon>
        <taxon>Pseudomonadati</taxon>
        <taxon>Gemmatimonadota</taxon>
        <taxon>Gemmatimonadia</taxon>
        <taxon>Gemmatimonadales</taxon>
        <taxon>Gemmatimonadaceae</taxon>
        <taxon>Gemmatirosa</taxon>
    </lineage>
</organism>
<evidence type="ECO:0000256" key="4">
    <source>
        <dbReference type="ARBA" id="ARBA00022980"/>
    </source>
</evidence>
<dbReference type="GO" id="GO:0019843">
    <property type="term" value="F:rRNA binding"/>
    <property type="evidence" value="ECO:0007669"/>
    <property type="project" value="UniProtKB-UniRule"/>
</dbReference>
<dbReference type="eggNOG" id="COG0292">
    <property type="taxonomic scope" value="Bacteria"/>
</dbReference>
<sequence length="124" mass="14205">MPRARSNVTRLKRKKQVMEAAKGAYGGRSKLWKAAKETVERGWRYAYRDRKNKKREFRRLWIIRINAAANQHGMNYSTFIDGLKKAGIEIDRKVLADIAVRDPQAFGAIADQVRTARDNDVSAA</sequence>
<dbReference type="RefSeq" id="WP_025412444.1">
    <property type="nucleotide sequence ID" value="NZ_CP007128.1"/>
</dbReference>
<dbReference type="EMBL" id="CP007128">
    <property type="protein sequence ID" value="AHG90983.1"/>
    <property type="molecule type" value="Genomic_DNA"/>
</dbReference>
<evidence type="ECO:0000256" key="7">
    <source>
        <dbReference type="HAMAP-Rule" id="MF_00382"/>
    </source>
</evidence>
<dbReference type="SUPFAM" id="SSF74731">
    <property type="entry name" value="Ribosomal protein L20"/>
    <property type="match status" value="1"/>
</dbReference>
<dbReference type="FunFam" id="1.10.1900.20:FF:000001">
    <property type="entry name" value="50S ribosomal protein L20"/>
    <property type="match status" value="1"/>
</dbReference>
<dbReference type="AlphaFoldDB" id="W0RNF5"/>
<gene>
    <name evidence="7" type="primary">rplT</name>
    <name evidence="9" type="ORF">J421_3446</name>
</gene>
<dbReference type="InParanoid" id="W0RNF5"/>
<evidence type="ECO:0000313" key="10">
    <source>
        <dbReference type="Proteomes" id="UP000019151"/>
    </source>
</evidence>
<dbReference type="OrthoDB" id="9808966at2"/>
<evidence type="ECO:0000256" key="5">
    <source>
        <dbReference type="ARBA" id="ARBA00023274"/>
    </source>
</evidence>
<dbReference type="HOGENOM" id="CLU_123265_0_1_0"/>
<dbReference type="NCBIfam" id="TIGR01032">
    <property type="entry name" value="rplT_bact"/>
    <property type="match status" value="1"/>
</dbReference>
<dbReference type="Pfam" id="PF00453">
    <property type="entry name" value="Ribosomal_L20"/>
    <property type="match status" value="1"/>
</dbReference>